<gene>
    <name evidence="2" type="ORF">SAMN05421810_103533</name>
</gene>
<evidence type="ECO:0000259" key="1">
    <source>
        <dbReference type="PROSITE" id="PS51725"/>
    </source>
</evidence>
<dbReference type="RefSeq" id="WP_092530146.1">
    <property type="nucleotide sequence ID" value="NZ_FOWW01000003.1"/>
</dbReference>
<keyword evidence="2" id="KW-0503">Monooxygenase</keyword>
<accession>A0A1I5THM5</accession>
<reference evidence="3" key="1">
    <citation type="submission" date="2016-10" db="EMBL/GenBank/DDBJ databases">
        <authorList>
            <person name="Varghese N."/>
            <person name="Submissions S."/>
        </authorList>
    </citation>
    <scope>NUCLEOTIDE SEQUENCE [LARGE SCALE GENOMIC DNA]</scope>
    <source>
        <strain evidence="3">CGMCC 4.5579</strain>
    </source>
</reference>
<feature type="domain" description="ABM" evidence="1">
    <location>
        <begin position="2"/>
        <end position="90"/>
    </location>
</feature>
<protein>
    <submittedName>
        <fullName evidence="2">Quinol monooxygenase YgiN</fullName>
    </submittedName>
</protein>
<sequence length="94" mass="10361">MITVSGWVEVDPAERDGYLAGCRAVVEQARRAPGCLDFALSPDLLEPGRINVYERWDSDEHLERFRGSGPAPEQSAAIRDAQVARYRISATEAA</sequence>
<dbReference type="EMBL" id="FOWW01000003">
    <property type="protein sequence ID" value="SFP82560.1"/>
    <property type="molecule type" value="Genomic_DNA"/>
</dbReference>
<proteinExistence type="predicted"/>
<keyword evidence="2" id="KW-0560">Oxidoreductase</keyword>
<dbReference type="InterPro" id="IPR011008">
    <property type="entry name" value="Dimeric_a/b-barrel"/>
</dbReference>
<dbReference type="Pfam" id="PF03992">
    <property type="entry name" value="ABM"/>
    <property type="match status" value="1"/>
</dbReference>
<name>A0A1I5THM5_9PSEU</name>
<keyword evidence="3" id="KW-1185">Reference proteome</keyword>
<dbReference type="OrthoDB" id="287932at2"/>
<evidence type="ECO:0000313" key="2">
    <source>
        <dbReference type="EMBL" id="SFP82560.1"/>
    </source>
</evidence>
<dbReference type="Proteomes" id="UP000198727">
    <property type="component" value="Unassembled WGS sequence"/>
</dbReference>
<dbReference type="SUPFAM" id="SSF54909">
    <property type="entry name" value="Dimeric alpha+beta barrel"/>
    <property type="match status" value="1"/>
</dbReference>
<dbReference type="AlphaFoldDB" id="A0A1I5THM5"/>
<dbReference type="STRING" id="587909.SAMN05421810_103533"/>
<dbReference type="Gene3D" id="3.30.70.100">
    <property type="match status" value="1"/>
</dbReference>
<evidence type="ECO:0000313" key="3">
    <source>
        <dbReference type="Proteomes" id="UP000198727"/>
    </source>
</evidence>
<organism evidence="2 3">
    <name type="scientific">Amycolatopsis arida</name>
    <dbReference type="NCBI Taxonomy" id="587909"/>
    <lineage>
        <taxon>Bacteria</taxon>
        <taxon>Bacillati</taxon>
        <taxon>Actinomycetota</taxon>
        <taxon>Actinomycetes</taxon>
        <taxon>Pseudonocardiales</taxon>
        <taxon>Pseudonocardiaceae</taxon>
        <taxon>Amycolatopsis</taxon>
    </lineage>
</organism>
<dbReference type="InterPro" id="IPR007138">
    <property type="entry name" value="ABM_dom"/>
</dbReference>
<dbReference type="GO" id="GO:0004497">
    <property type="term" value="F:monooxygenase activity"/>
    <property type="evidence" value="ECO:0007669"/>
    <property type="project" value="UniProtKB-KW"/>
</dbReference>
<dbReference type="PROSITE" id="PS51725">
    <property type="entry name" value="ABM"/>
    <property type="match status" value="1"/>
</dbReference>